<keyword evidence="1" id="KW-0472">Membrane</keyword>
<gene>
    <name evidence="2" type="ORF">SAMN05443507_11169</name>
</gene>
<organism evidence="2 3">
    <name type="scientific">Alicyclobacillus tolerans</name>
    <dbReference type="NCBI Taxonomy" id="90970"/>
    <lineage>
        <taxon>Bacteria</taxon>
        <taxon>Bacillati</taxon>
        <taxon>Bacillota</taxon>
        <taxon>Bacilli</taxon>
        <taxon>Bacillales</taxon>
        <taxon>Alicyclobacillaceae</taxon>
        <taxon>Alicyclobacillus</taxon>
    </lineage>
</organism>
<feature type="transmembrane region" description="Helical" evidence="1">
    <location>
        <begin position="49"/>
        <end position="68"/>
    </location>
</feature>
<feature type="transmembrane region" description="Helical" evidence="1">
    <location>
        <begin position="115"/>
        <end position="134"/>
    </location>
</feature>
<dbReference type="Proteomes" id="UP000184016">
    <property type="component" value="Unassembled WGS sequence"/>
</dbReference>
<keyword evidence="1" id="KW-0812">Transmembrane</keyword>
<keyword evidence="1" id="KW-1133">Transmembrane helix</keyword>
<reference evidence="3" key="1">
    <citation type="submission" date="2016-11" db="EMBL/GenBank/DDBJ databases">
        <authorList>
            <person name="Varghese N."/>
            <person name="Submissions S."/>
        </authorList>
    </citation>
    <scope>NUCLEOTIDE SEQUENCE [LARGE SCALE GENOMIC DNA]</scope>
    <source>
        <strain evidence="3">USBA-503</strain>
    </source>
</reference>
<dbReference type="PROSITE" id="PS51257">
    <property type="entry name" value="PROKAR_LIPOPROTEIN"/>
    <property type="match status" value="1"/>
</dbReference>
<sequence length="197" mass="22738">MQKLDNARIYSYIKTSQLVIYCLVLVGCLSVALTVMFHLPSYKEQIPNWFRFDVPWICLAILVWIPVIQRIRYRKILVTMHVDKLHSVCSIETGAFAGRWRLHKKSPRLMSSVKVLTPFLLLMVAFIVIINLMILDHAMHPVIGFADIEKVNAVQGLCEATSLLGMCVPLCSFWRYPYLIALRQKGKWLSLQYRGVL</sequence>
<dbReference type="EMBL" id="FRAF01000011">
    <property type="protein sequence ID" value="SHK28021.1"/>
    <property type="molecule type" value="Genomic_DNA"/>
</dbReference>
<dbReference type="OrthoDB" id="2378190at2"/>
<name>A0A1M6R6C1_9BACL</name>
<feature type="transmembrane region" description="Helical" evidence="1">
    <location>
        <begin position="18"/>
        <end position="37"/>
    </location>
</feature>
<accession>A0A1M6R6C1</accession>
<evidence type="ECO:0000256" key="1">
    <source>
        <dbReference type="SAM" id="Phobius"/>
    </source>
</evidence>
<feature type="transmembrane region" description="Helical" evidence="1">
    <location>
        <begin position="154"/>
        <end position="176"/>
    </location>
</feature>
<dbReference type="RefSeq" id="WP_129583560.1">
    <property type="nucleotide sequence ID" value="NZ_FRAF01000011.1"/>
</dbReference>
<keyword evidence="3" id="KW-1185">Reference proteome</keyword>
<evidence type="ECO:0000313" key="2">
    <source>
        <dbReference type="EMBL" id="SHK28021.1"/>
    </source>
</evidence>
<evidence type="ECO:0000313" key="3">
    <source>
        <dbReference type="Proteomes" id="UP000184016"/>
    </source>
</evidence>
<proteinExistence type="predicted"/>
<protein>
    <submittedName>
        <fullName evidence="2">Uncharacterized protein</fullName>
    </submittedName>
</protein>
<dbReference type="AlphaFoldDB" id="A0A1M6R6C1"/>